<name>A0A6N2YWG3_EUBLI</name>
<protein>
    <recommendedName>
        <fullName evidence="5">M6 family metalloprotease domain-containing protein</fullName>
    </recommendedName>
</protein>
<keyword evidence="2" id="KW-0812">Transmembrane</keyword>
<dbReference type="InterPro" id="IPR008757">
    <property type="entry name" value="Peptidase_M6-like_domain"/>
</dbReference>
<evidence type="ECO:0000256" key="3">
    <source>
        <dbReference type="SAM" id="SignalP"/>
    </source>
</evidence>
<feature type="chain" id="PRO_5026898557" description="M6 family metalloprotease domain-containing protein" evidence="3">
    <location>
        <begin position="29"/>
        <end position="1020"/>
    </location>
</feature>
<feature type="transmembrane region" description="Helical" evidence="2">
    <location>
        <begin position="994"/>
        <end position="1013"/>
    </location>
</feature>
<dbReference type="GO" id="GO:0006508">
    <property type="term" value="P:proteolysis"/>
    <property type="evidence" value="ECO:0007669"/>
    <property type="project" value="InterPro"/>
</dbReference>
<reference evidence="4" key="1">
    <citation type="submission" date="2019-11" db="EMBL/GenBank/DDBJ databases">
        <authorList>
            <person name="Feng L."/>
        </authorList>
    </citation>
    <scope>NUCLEOTIDE SEQUENCE</scope>
    <source>
        <strain evidence="4">ElimosumLFYP34</strain>
    </source>
</reference>
<evidence type="ECO:0008006" key="5">
    <source>
        <dbReference type="Google" id="ProtNLM"/>
    </source>
</evidence>
<feature type="region of interest" description="Disordered" evidence="1">
    <location>
        <begin position="958"/>
        <end position="981"/>
    </location>
</feature>
<keyword evidence="3" id="KW-0732">Signal</keyword>
<dbReference type="GO" id="GO:0008233">
    <property type="term" value="F:peptidase activity"/>
    <property type="evidence" value="ECO:0007669"/>
    <property type="project" value="InterPro"/>
</dbReference>
<dbReference type="PANTHER" id="PTHR41775">
    <property type="entry name" value="SECRETED PROTEIN-RELATED"/>
    <property type="match status" value="1"/>
</dbReference>
<evidence type="ECO:0000256" key="2">
    <source>
        <dbReference type="SAM" id="Phobius"/>
    </source>
</evidence>
<accession>A0A6N2YWG3</accession>
<keyword evidence="2" id="KW-1133">Transmembrane helix</keyword>
<gene>
    <name evidence="4" type="ORF">ELLFYP34_01720</name>
</gene>
<keyword evidence="2" id="KW-0472">Membrane</keyword>
<dbReference type="AlphaFoldDB" id="A0A6N2YWG3"/>
<dbReference type="EMBL" id="CACRTR010000003">
    <property type="protein sequence ID" value="VYT70673.1"/>
    <property type="molecule type" value="Genomic_DNA"/>
</dbReference>
<dbReference type="SUPFAM" id="SSF55486">
    <property type="entry name" value="Metalloproteases ('zincins'), catalytic domain"/>
    <property type="match status" value="1"/>
</dbReference>
<proteinExistence type="predicted"/>
<evidence type="ECO:0000256" key="1">
    <source>
        <dbReference type="SAM" id="MobiDB-lite"/>
    </source>
</evidence>
<feature type="signal peptide" evidence="3">
    <location>
        <begin position="1"/>
        <end position="28"/>
    </location>
</feature>
<evidence type="ECO:0000313" key="4">
    <source>
        <dbReference type="EMBL" id="VYT70673.1"/>
    </source>
</evidence>
<dbReference type="PANTHER" id="PTHR41775:SF1">
    <property type="entry name" value="PEPTIDASE M6-LIKE DOMAIN-CONTAINING PROTEIN"/>
    <property type="match status" value="1"/>
</dbReference>
<dbReference type="NCBIfam" id="TIGR03296">
    <property type="entry name" value="M6dom_TIGR03296"/>
    <property type="match status" value="1"/>
</dbReference>
<sequence>MKTYAKHVGLAALLLFALLLFFMPGAQAQEPAGTACAPDAETLEAYRADGTLAERQAYYESLSLNQTDPGLIAQAQAQESGSASLRAVPSGWKTGMATTGDANILLIRVDFPDYRFSGNDTEDALRQIAFGPAGGGQPGYPYESLSAYYERSSYGQLHISGQAASYTAANNRDTYSRNMAGLFKEAMTALDAQGMDFSQFDGNGDGLMDGVYIHFAGPDTGWGSPWWSQKAHYEGAPFVLDGVALSDYVTLHDNSANGARTLIHETGHMLGLADYYSYTAQTYENGIRTFDMMCDNTGDHNGFSKWLLGWINPEDITRVSAADGSAALTLSAISGNDGSKIAVVSPTDSGMFSEYFLIQYDVPGLNNEGIYYPDVPDSGFRVFHINAVLNADGSNFMYMNKTPAEPKLIEAVGPEGQTAPYIPLFYTKGMRLAPDTTPDSSFFGGQYQAYTGVVLENLDTQNASLSVRFENTPPVVPTLTLTPDSALDNQTNLPTFTFTANIPVRDHTGDGARTPITLEGPDGTSYPMHCAIDGTSLALGLADSSNIANLKANTAYTLVFPEKYFDLGQGIYSEALRFPVKTGDIPAVQSSGVLEQPSSFGGKETELAALSDGRIFRFMGRYKPSGETYFSYFDQVQLLLADTDLQTSLLNVEGIPDIESYSDIHGLALSDDTLALALYNKTNDTTSLFSVDLEGRVLAGPYTLSGSPKLFSGGSSVKAWRSFYGNGEELPGIQLETIDFKNPVATSFIYGEGLNSDLKLFPVDTARYAVQERVSTGLWEYKDYLSLYSMDSDTPKWRTECTTTNAIIGVAAQNGGIARIETDYGMMDAHAASFSSQYKNVLVTAFDANGRLTEKSKAVGRIRSAVNETQNVLSVKGGASGIAVESSFLAPALPFVENNNDTECRDYLFIGSDGQTKALSGQNASPGLWTGDRYLITGRDLDTGKCLYYQTDTVFADTPDVPVTPDTPGGSADAPADSAGTSGNLSTGILGTQASLYMCLALLGAALCGLAVYRKNSGQK</sequence>
<organism evidence="4">
    <name type="scientific">Eubacterium limosum</name>
    <dbReference type="NCBI Taxonomy" id="1736"/>
    <lineage>
        <taxon>Bacteria</taxon>
        <taxon>Bacillati</taxon>
        <taxon>Bacillota</taxon>
        <taxon>Clostridia</taxon>
        <taxon>Eubacteriales</taxon>
        <taxon>Eubacteriaceae</taxon>
        <taxon>Eubacterium</taxon>
    </lineage>
</organism>